<feature type="chain" id="PRO_5028961359" evidence="2">
    <location>
        <begin position="29"/>
        <end position="302"/>
    </location>
</feature>
<keyword evidence="4" id="KW-1185">Reference proteome</keyword>
<feature type="compositionally biased region" description="Polar residues" evidence="1">
    <location>
        <begin position="292"/>
        <end position="302"/>
    </location>
</feature>
<keyword evidence="2" id="KW-0732">Signal</keyword>
<dbReference type="AlphaFoldDB" id="A0A7G7ML21"/>
<feature type="compositionally biased region" description="Acidic residues" evidence="1">
    <location>
        <begin position="251"/>
        <end position="282"/>
    </location>
</feature>
<accession>A0A7G7ML21</accession>
<feature type="region of interest" description="Disordered" evidence="1">
    <location>
        <begin position="244"/>
        <end position="302"/>
    </location>
</feature>
<evidence type="ECO:0000313" key="4">
    <source>
        <dbReference type="Proteomes" id="UP000515728"/>
    </source>
</evidence>
<organism evidence="3 4">
    <name type="scientific">Pseudonocardia petroleophila</name>
    <dbReference type="NCBI Taxonomy" id="37331"/>
    <lineage>
        <taxon>Bacteria</taxon>
        <taxon>Bacillati</taxon>
        <taxon>Actinomycetota</taxon>
        <taxon>Actinomycetes</taxon>
        <taxon>Pseudonocardiales</taxon>
        <taxon>Pseudonocardiaceae</taxon>
        <taxon>Pseudonocardia</taxon>
    </lineage>
</organism>
<evidence type="ECO:0000256" key="1">
    <source>
        <dbReference type="SAM" id="MobiDB-lite"/>
    </source>
</evidence>
<proteinExistence type="predicted"/>
<dbReference type="EMBL" id="CP060131">
    <property type="protein sequence ID" value="QNG53482.1"/>
    <property type="molecule type" value="Genomic_DNA"/>
</dbReference>
<dbReference type="Proteomes" id="UP000515728">
    <property type="component" value="Chromosome"/>
</dbReference>
<evidence type="ECO:0000256" key="2">
    <source>
        <dbReference type="SAM" id="SignalP"/>
    </source>
</evidence>
<protein>
    <submittedName>
        <fullName evidence="3">Uncharacterized protein</fullName>
    </submittedName>
</protein>
<evidence type="ECO:0000313" key="3">
    <source>
        <dbReference type="EMBL" id="QNG53482.1"/>
    </source>
</evidence>
<feature type="signal peptide" evidence="2">
    <location>
        <begin position="1"/>
        <end position="28"/>
    </location>
</feature>
<name>A0A7G7ML21_9PSEU</name>
<reference evidence="3 4" key="1">
    <citation type="submission" date="2020-08" db="EMBL/GenBank/DDBJ databases">
        <authorList>
            <person name="Mo P."/>
        </authorList>
    </citation>
    <scope>NUCLEOTIDE SEQUENCE [LARGE SCALE GENOMIC DNA]</scope>
    <source>
        <strain evidence="3 4">CGMCC 4.1532</strain>
    </source>
</reference>
<sequence length="302" mass="30603">MRNKKIVGAGATVAVSAALLLGASPAFADEESFNDSAYAISASGLLDIAPLPAGVESFDGEYVSKEVLGLGERTPDDAAGIFVGVLNASAEAGRSDTSVARVELLNILRADVIRTHCEDADPDESGLQIVNGTLLGQPLPETAVPGTEINLSPLATVTLNDQTRNADGSLTVTGIELKVLPGRGDGVNETLDSEDRAQLPVLGDLLGVELPTTLATEQDVLTQLTDALGGDLDGALQTVTVGSATCTDRGDDGDDGDGKDDDYSDGDDNGSGDNGDDADSTDDAPGVAPSPTVVQASLPVTG</sequence>
<dbReference type="KEGG" id="ppel:H6H00_05790"/>
<gene>
    <name evidence="3" type="ORF">H6H00_05790</name>
</gene>
<dbReference type="NCBIfam" id="NF040603">
    <property type="entry name" value="choice_anch_P"/>
    <property type="match status" value="1"/>
</dbReference>
<dbReference type="RefSeq" id="WP_185720309.1">
    <property type="nucleotide sequence ID" value="NZ_BAAAWI010000001.1"/>
</dbReference>